<evidence type="ECO:0000259" key="2">
    <source>
        <dbReference type="PROSITE" id="PS50870"/>
    </source>
</evidence>
<dbReference type="PANTHER" id="PTHR10164">
    <property type="entry name" value="ISLET CELL AUTOANTIGEN 1"/>
    <property type="match status" value="1"/>
</dbReference>
<dbReference type="Pfam" id="PF06456">
    <property type="entry name" value="Arfaptin"/>
    <property type="match status" value="1"/>
</dbReference>
<dbReference type="SUPFAM" id="SSF103657">
    <property type="entry name" value="BAR/IMD domain-like"/>
    <property type="match status" value="1"/>
</dbReference>
<dbReference type="Ensembl" id="ENSSHAT00000024186.1">
    <property type="protein sequence ID" value="ENSSHAP00000028953.1"/>
    <property type="gene ID" value="ENSSHAG00000007656.2"/>
</dbReference>
<dbReference type="FunFam" id="1.20.1270.60:FF:000015">
    <property type="entry name" value="Islet cell autoantigen 1, 69kDa"/>
    <property type="match status" value="1"/>
</dbReference>
<evidence type="ECO:0000256" key="1">
    <source>
        <dbReference type="SAM" id="MobiDB-lite"/>
    </source>
</evidence>
<dbReference type="FunCoup" id="A0A7N4NVF9">
    <property type="interactions" value="747"/>
</dbReference>
<reference evidence="3 4" key="1">
    <citation type="journal article" date="2011" name="Proc. Natl. Acad. Sci. U.S.A.">
        <title>Genetic diversity and population structure of the endangered marsupial Sarcophilus harrisii (Tasmanian devil).</title>
        <authorList>
            <person name="Miller W."/>
            <person name="Hayes V.M."/>
            <person name="Ratan A."/>
            <person name="Petersen D.C."/>
            <person name="Wittekindt N.E."/>
            <person name="Miller J."/>
            <person name="Walenz B."/>
            <person name="Knight J."/>
            <person name="Qi J."/>
            <person name="Zhao F."/>
            <person name="Wang Q."/>
            <person name="Bedoya-Reina O.C."/>
            <person name="Katiyar N."/>
            <person name="Tomsho L.P."/>
            <person name="Kasson L.M."/>
            <person name="Hardie R.A."/>
            <person name="Woodbridge P."/>
            <person name="Tindall E.A."/>
            <person name="Bertelsen M.F."/>
            <person name="Dixon D."/>
            <person name="Pyecroft S."/>
            <person name="Helgen K.M."/>
            <person name="Lesk A.M."/>
            <person name="Pringle T.H."/>
            <person name="Patterson N."/>
            <person name="Zhang Y."/>
            <person name="Kreiss A."/>
            <person name="Woods G.M."/>
            <person name="Jones M.E."/>
            <person name="Schuster S.C."/>
        </authorList>
    </citation>
    <scope>NUCLEOTIDE SEQUENCE [LARGE SCALE GENOMIC DNA]</scope>
</reference>
<feature type="domain" description="AH" evidence="2">
    <location>
        <begin position="172"/>
        <end position="375"/>
    </location>
</feature>
<feature type="compositionally biased region" description="Low complexity" evidence="1">
    <location>
        <begin position="51"/>
        <end position="62"/>
    </location>
</feature>
<dbReference type="GO" id="GO:0001669">
    <property type="term" value="C:acrosomal vesicle"/>
    <property type="evidence" value="ECO:0007669"/>
    <property type="project" value="Ensembl"/>
</dbReference>
<reference evidence="3" key="3">
    <citation type="submission" date="2025-09" db="UniProtKB">
        <authorList>
            <consortium name="Ensembl"/>
        </authorList>
    </citation>
    <scope>IDENTIFICATION</scope>
</reference>
<dbReference type="CDD" id="cd07661">
    <property type="entry name" value="BAR_ICA69"/>
    <property type="match status" value="1"/>
</dbReference>
<dbReference type="InterPro" id="IPR010504">
    <property type="entry name" value="AH_dom"/>
</dbReference>
<dbReference type="GO" id="GO:0019904">
    <property type="term" value="F:protein domain specific binding"/>
    <property type="evidence" value="ECO:0007669"/>
    <property type="project" value="InterPro"/>
</dbReference>
<dbReference type="AlphaFoldDB" id="A0A7N4NVF9"/>
<dbReference type="PROSITE" id="PS50870">
    <property type="entry name" value="AH"/>
    <property type="match status" value="1"/>
</dbReference>
<dbReference type="InParanoid" id="A0A7N4NVF9"/>
<feature type="region of interest" description="Disordered" evidence="1">
    <location>
        <begin position="543"/>
        <end position="569"/>
    </location>
</feature>
<dbReference type="PANTHER" id="PTHR10164:SF5">
    <property type="entry name" value="ISLET CELL AUTOANTIGEN 1-LIKE PROTEIN"/>
    <property type="match status" value="1"/>
</dbReference>
<feature type="compositionally biased region" description="Gly residues" evidence="1">
    <location>
        <begin position="18"/>
        <end position="44"/>
    </location>
</feature>
<proteinExistence type="predicted"/>
<feature type="compositionally biased region" description="Basic and acidic residues" evidence="1">
    <location>
        <begin position="1"/>
        <end position="12"/>
    </location>
</feature>
<dbReference type="GeneTree" id="ENSGT00390000005530"/>
<dbReference type="Pfam" id="PF04629">
    <property type="entry name" value="ICA69"/>
    <property type="match status" value="1"/>
</dbReference>
<protein>
    <submittedName>
        <fullName evidence="3">Islet cell autoantigen 1 like</fullName>
    </submittedName>
</protein>
<keyword evidence="4" id="KW-1185">Reference proteome</keyword>
<evidence type="ECO:0000313" key="3">
    <source>
        <dbReference type="Ensembl" id="ENSSHAP00000028953.1"/>
    </source>
</evidence>
<accession>A0A7N4NVF9</accession>
<feature type="compositionally biased region" description="Low complexity" evidence="1">
    <location>
        <begin position="71"/>
        <end position="92"/>
    </location>
</feature>
<sequence>MGSKERFGEGPEGRVGAAQGGRGQGPGSGARRGAGLGAGRGGGEPGPPPGGFESAAAAAGAPHGRRRTGRGDCCGSGPSAVSAAAAVTGTARTCRRDRAPPGTAAAEEEDADLARGPPAWRVPASRHFMDSFGTTKSEDDQSVVSRMQKKYWKTKQVLIKATGKKEDEHVVASDAELDAKLEVFHSIQETCTELLKIIEKYQQRLNAISEEENELGLFLKFQAEQDITQAGKMMDATGKTLCSSANQRLALCMPLSRLEQEVATFSQRAVSDTLMTINRMEQARTEYRGALLWMKDVSQELDPDTSKQMEKFRKVQIQVRTAKASFDKLKMDVCQKVDLLGASRCNLLSHSLTTYQRTLLGFWEKTARMMSRIHEEFTGFRPYDFVALKRLKESPNNLTEEHKEDRVENNILTANLDKLILLDEEASEKESETASEDHKEDHFQMSEFEASQLSGPENVAKDLLVDSLEGEDFEKEFSFLNNLLSPSSSSTGEFNQECQNVCGSPNTSVPAQNCAAGAESLAKSSGFLPSQLFDLGLHAAGNFSNSDNQPVPSQSKPKKSSISPEGGNNQDMSAWFNLFADLDPLSNPDAIGHSDDELLNA</sequence>
<name>A0A7N4NVF9_SARHA</name>
<reference evidence="3" key="2">
    <citation type="submission" date="2025-08" db="UniProtKB">
        <authorList>
            <consortium name="Ensembl"/>
        </authorList>
    </citation>
    <scope>IDENTIFICATION</scope>
</reference>
<dbReference type="SMART" id="SM01237">
    <property type="entry name" value="ICA69"/>
    <property type="match status" value="1"/>
</dbReference>
<organism evidence="3 4">
    <name type="scientific">Sarcophilus harrisii</name>
    <name type="common">Tasmanian devil</name>
    <name type="synonym">Sarcophilus laniarius</name>
    <dbReference type="NCBI Taxonomy" id="9305"/>
    <lineage>
        <taxon>Eukaryota</taxon>
        <taxon>Metazoa</taxon>
        <taxon>Chordata</taxon>
        <taxon>Craniata</taxon>
        <taxon>Vertebrata</taxon>
        <taxon>Euteleostomi</taxon>
        <taxon>Mammalia</taxon>
        <taxon>Metatheria</taxon>
        <taxon>Dasyuromorphia</taxon>
        <taxon>Dasyuridae</taxon>
        <taxon>Sarcophilus</taxon>
    </lineage>
</organism>
<evidence type="ECO:0000313" key="4">
    <source>
        <dbReference type="Proteomes" id="UP000007648"/>
    </source>
</evidence>
<dbReference type="GO" id="GO:0005794">
    <property type="term" value="C:Golgi apparatus"/>
    <property type="evidence" value="ECO:0007669"/>
    <property type="project" value="TreeGrafter"/>
</dbReference>
<dbReference type="Proteomes" id="UP000007648">
    <property type="component" value="Unassembled WGS sequence"/>
</dbReference>
<dbReference type="InterPro" id="IPR024114">
    <property type="entry name" value="Islet_autoAg_Ica1/Ica1-like"/>
</dbReference>
<dbReference type="Gene3D" id="1.20.1270.60">
    <property type="entry name" value="Arfaptin homology (AH) domain/BAR domain"/>
    <property type="match status" value="1"/>
</dbReference>
<feature type="region of interest" description="Disordered" evidence="1">
    <location>
        <begin position="1"/>
        <end position="144"/>
    </location>
</feature>
<dbReference type="InterPro" id="IPR006723">
    <property type="entry name" value="Islet_autoAg_Ica1_C"/>
</dbReference>
<gene>
    <name evidence="3" type="primary">ICA1L</name>
</gene>
<dbReference type="SMART" id="SM01015">
    <property type="entry name" value="Arfaptin"/>
    <property type="match status" value="1"/>
</dbReference>
<dbReference type="GO" id="GO:0051049">
    <property type="term" value="P:regulation of transport"/>
    <property type="evidence" value="ECO:0007669"/>
    <property type="project" value="TreeGrafter"/>
</dbReference>
<dbReference type="GO" id="GO:0007286">
    <property type="term" value="P:spermatid development"/>
    <property type="evidence" value="ECO:0007669"/>
    <property type="project" value="Ensembl"/>
</dbReference>
<feature type="compositionally biased region" description="Low complexity" evidence="1">
    <location>
        <begin position="552"/>
        <end position="564"/>
    </location>
</feature>
<dbReference type="InterPro" id="IPR027267">
    <property type="entry name" value="AH/BAR_dom_sf"/>
</dbReference>